<evidence type="ECO:0000313" key="3">
    <source>
        <dbReference type="Proteomes" id="UP000183107"/>
    </source>
</evidence>
<feature type="chain" id="PRO_5010333247" evidence="1">
    <location>
        <begin position="28"/>
        <end position="142"/>
    </location>
</feature>
<dbReference type="AlphaFoldDB" id="A0A1I4Z217"/>
<accession>A0A1I4Z217</accession>
<evidence type="ECO:0000313" key="2">
    <source>
        <dbReference type="EMBL" id="SFN44305.1"/>
    </source>
</evidence>
<keyword evidence="1" id="KW-0732">Signal</keyword>
<gene>
    <name evidence="2" type="ORF">SAMN05216386_0989</name>
</gene>
<proteinExistence type="predicted"/>
<sequence length="142" mass="14759">MKTILLSPLAPCAVVFAVLMKSAVLWAAEPMRLTGMQMDTVTAGTVAVGMGAFATAEGSNTHTHTSTSTNVIGTPKDIVDIGLGFADAYACCGSGSDTSVETAYYAEGDIVIANSIIKDNDRLWFSSSHGVTTIIAVDIPLR</sequence>
<feature type="signal peptide" evidence="1">
    <location>
        <begin position="1"/>
        <end position="27"/>
    </location>
</feature>
<protein>
    <submittedName>
        <fullName evidence="2">Uncharacterized protein</fullName>
    </submittedName>
</protein>
<dbReference type="EMBL" id="FOVJ01000001">
    <property type="protein sequence ID" value="SFN44305.1"/>
    <property type="molecule type" value="Genomic_DNA"/>
</dbReference>
<evidence type="ECO:0000256" key="1">
    <source>
        <dbReference type="SAM" id="SignalP"/>
    </source>
</evidence>
<keyword evidence="3" id="KW-1185">Reference proteome</keyword>
<dbReference type="RefSeq" id="WP_074795145.1">
    <property type="nucleotide sequence ID" value="NZ_FOVJ01000001.1"/>
</dbReference>
<reference evidence="3" key="1">
    <citation type="submission" date="2016-10" db="EMBL/GenBank/DDBJ databases">
        <authorList>
            <person name="Varghese N."/>
        </authorList>
    </citation>
    <scope>NUCLEOTIDE SEQUENCE [LARGE SCALE GENOMIC DNA]</scope>
    <source>
        <strain evidence="3">Nsp8</strain>
    </source>
</reference>
<organism evidence="2 3">
    <name type="scientific">Nitrosospira briensis</name>
    <dbReference type="NCBI Taxonomy" id="35799"/>
    <lineage>
        <taxon>Bacteria</taxon>
        <taxon>Pseudomonadati</taxon>
        <taxon>Pseudomonadota</taxon>
        <taxon>Betaproteobacteria</taxon>
        <taxon>Nitrosomonadales</taxon>
        <taxon>Nitrosomonadaceae</taxon>
        <taxon>Nitrosospira</taxon>
    </lineage>
</organism>
<name>A0A1I4Z217_9PROT</name>
<dbReference type="Proteomes" id="UP000183107">
    <property type="component" value="Unassembled WGS sequence"/>
</dbReference>